<dbReference type="InParanoid" id="A0A7R8UBE9"/>
<protein>
    <submittedName>
        <fullName evidence="2">Uncharacterized protein</fullName>
    </submittedName>
</protein>
<accession>A0A7R8UBE9</accession>
<evidence type="ECO:0000256" key="1">
    <source>
        <dbReference type="SAM" id="SignalP"/>
    </source>
</evidence>
<keyword evidence="1" id="KW-0732">Signal</keyword>
<keyword evidence="3" id="KW-1185">Reference proteome</keyword>
<proteinExistence type="predicted"/>
<evidence type="ECO:0000313" key="3">
    <source>
        <dbReference type="Proteomes" id="UP000594454"/>
    </source>
</evidence>
<name>A0A7R8UBE9_HERIL</name>
<dbReference type="AlphaFoldDB" id="A0A7R8UBE9"/>
<dbReference type="OrthoDB" id="6331612at2759"/>
<evidence type="ECO:0000313" key="2">
    <source>
        <dbReference type="EMBL" id="CAD7077654.1"/>
    </source>
</evidence>
<dbReference type="Proteomes" id="UP000594454">
    <property type="component" value="Chromosome 1"/>
</dbReference>
<reference evidence="2 3" key="1">
    <citation type="submission" date="2020-11" db="EMBL/GenBank/DDBJ databases">
        <authorList>
            <person name="Wallbank WR R."/>
            <person name="Pardo Diaz C."/>
            <person name="Kozak K."/>
            <person name="Martin S."/>
            <person name="Jiggins C."/>
            <person name="Moest M."/>
            <person name="Warren A I."/>
            <person name="Generalovic N T."/>
            <person name="Byers J.R.P. K."/>
            <person name="Montejo-Kovacevich G."/>
            <person name="Yen C E."/>
        </authorList>
    </citation>
    <scope>NUCLEOTIDE SEQUENCE [LARGE SCALE GENOMIC DNA]</scope>
</reference>
<feature type="chain" id="PRO_5030926616" evidence="1">
    <location>
        <begin position="17"/>
        <end position="210"/>
    </location>
</feature>
<gene>
    <name evidence="2" type="ORF">HERILL_LOCUS981</name>
</gene>
<dbReference type="EMBL" id="LR899009">
    <property type="protein sequence ID" value="CAD7077654.1"/>
    <property type="molecule type" value="Genomic_DNA"/>
</dbReference>
<organism evidence="2 3">
    <name type="scientific">Hermetia illucens</name>
    <name type="common">Black soldier fly</name>
    <dbReference type="NCBI Taxonomy" id="343691"/>
    <lineage>
        <taxon>Eukaryota</taxon>
        <taxon>Metazoa</taxon>
        <taxon>Ecdysozoa</taxon>
        <taxon>Arthropoda</taxon>
        <taxon>Hexapoda</taxon>
        <taxon>Insecta</taxon>
        <taxon>Pterygota</taxon>
        <taxon>Neoptera</taxon>
        <taxon>Endopterygota</taxon>
        <taxon>Diptera</taxon>
        <taxon>Brachycera</taxon>
        <taxon>Stratiomyomorpha</taxon>
        <taxon>Stratiomyidae</taxon>
        <taxon>Hermetiinae</taxon>
        <taxon>Hermetia</taxon>
    </lineage>
</organism>
<feature type="signal peptide" evidence="1">
    <location>
        <begin position="1"/>
        <end position="16"/>
    </location>
</feature>
<sequence>MDLKIVFIVVVAIVSAYRMEVNNDDDDFAVILCKKFNFSRDVLFKFTTMPHMIDKWIEWIPTFMDADHKPLGTGKTFKALYHDAAATTLLKVTDFDEGNYVAVESNFVFSPRIELYFFDKDLKGMFHWDVVNGSNESGCHNHISHHQRLGSELGVRLTIKSKSALFQYTLGISIRAFLRQETRRLLSNLEAVIQRYLWWHNHFRTEIRGR</sequence>